<dbReference type="Proteomes" id="UP000008022">
    <property type="component" value="Unassembled WGS sequence"/>
</dbReference>
<accession>A0A0E0MXQ8</accession>
<evidence type="ECO:0000313" key="1">
    <source>
        <dbReference type="EnsemblPlants" id="ORUFI01G21100.1"/>
    </source>
</evidence>
<organism evidence="1 2">
    <name type="scientific">Oryza rufipogon</name>
    <name type="common">Brownbeard rice</name>
    <name type="synonym">Asian wild rice</name>
    <dbReference type="NCBI Taxonomy" id="4529"/>
    <lineage>
        <taxon>Eukaryota</taxon>
        <taxon>Viridiplantae</taxon>
        <taxon>Streptophyta</taxon>
        <taxon>Embryophyta</taxon>
        <taxon>Tracheophyta</taxon>
        <taxon>Spermatophyta</taxon>
        <taxon>Magnoliopsida</taxon>
        <taxon>Liliopsida</taxon>
        <taxon>Poales</taxon>
        <taxon>Poaceae</taxon>
        <taxon>BOP clade</taxon>
        <taxon>Oryzoideae</taxon>
        <taxon>Oryzeae</taxon>
        <taxon>Oryzinae</taxon>
        <taxon>Oryza</taxon>
    </lineage>
</organism>
<reference evidence="2" key="1">
    <citation type="submission" date="2013-06" db="EMBL/GenBank/DDBJ databases">
        <authorList>
            <person name="Zhao Q."/>
        </authorList>
    </citation>
    <scope>NUCLEOTIDE SEQUENCE</scope>
    <source>
        <strain evidence="2">cv. W1943</strain>
    </source>
</reference>
<proteinExistence type="predicted"/>
<name>A0A0E0MXQ8_ORYRU</name>
<protein>
    <submittedName>
        <fullName evidence="1">Uncharacterized protein</fullName>
    </submittedName>
</protein>
<dbReference type="EnsemblPlants" id="ORUFI01G21100.1">
    <property type="protein sequence ID" value="ORUFI01G21100.1"/>
    <property type="gene ID" value="ORUFI01G21100"/>
</dbReference>
<dbReference type="Gramene" id="ORUFI01G21100.1">
    <property type="protein sequence ID" value="ORUFI01G21100.1"/>
    <property type="gene ID" value="ORUFI01G21100"/>
</dbReference>
<keyword evidence="2" id="KW-1185">Reference proteome</keyword>
<sequence length="109" mass="12100">MAAGDRFPTLCGIFPDVFRLQQQLRDVYSSGQPNIASNNGGGGISTGTFFCMTSEGEAQRKLLFIWFKDIHFSGSGRTQIQQFPTLVNLNASLFRDVYVATICLIKRSQ</sequence>
<reference evidence="1" key="2">
    <citation type="submission" date="2015-06" db="UniProtKB">
        <authorList>
            <consortium name="EnsemblPlants"/>
        </authorList>
    </citation>
    <scope>IDENTIFICATION</scope>
</reference>
<dbReference type="HOGENOM" id="CLU_2188254_0_0_1"/>
<dbReference type="AlphaFoldDB" id="A0A0E0MXQ8"/>
<evidence type="ECO:0000313" key="2">
    <source>
        <dbReference type="Proteomes" id="UP000008022"/>
    </source>
</evidence>